<reference evidence="7 8" key="1">
    <citation type="submission" date="2019-09" db="EMBL/GenBank/DDBJ databases">
        <authorList>
            <person name="Valk L.C."/>
        </authorList>
    </citation>
    <scope>NUCLEOTIDE SEQUENCE [LARGE SCALE GENOMIC DNA]</scope>
    <source>
        <strain evidence="7">GalUA</strain>
    </source>
</reference>
<dbReference type="PROSITE" id="PS51832">
    <property type="entry name" value="HD_GYP"/>
    <property type="match status" value="1"/>
</dbReference>
<keyword evidence="2" id="KW-0472">Membrane</keyword>
<name>A0A7V7UAF4_9FIRM</name>
<feature type="coiled-coil region" evidence="1">
    <location>
        <begin position="84"/>
        <end position="125"/>
    </location>
</feature>
<dbReference type="InterPro" id="IPR006674">
    <property type="entry name" value="HD_domain"/>
</dbReference>
<comment type="caution">
    <text evidence="7">The sequence shown here is derived from an EMBL/GenBank/DDBJ whole genome shotgun (WGS) entry which is preliminary data.</text>
</comment>
<dbReference type="InterPro" id="IPR043128">
    <property type="entry name" value="Rev_trsase/Diguanyl_cyclase"/>
</dbReference>
<sequence length="605" mass="70718">MFLRLKNKIKIRYKKNPLRLDGLKICFLYFLIGFFWIYFSDRILSYLFEDKKTMQILNTYKGIFYVLLTALLLYYLILKMLKKVDAAEKKLMESYDELSAANEELQAYVQQLTASEEELRNQYDQIVEYDTMLRASEEKYKALVNQMQLGLALYEGNSDDIMHFKLIDTNDSHEILTGLKKDEIMGKYFHEIHKNMEADNMDKLYHTVKTGEPTRYERHQIQTSYYYEVIAYRPKKNQLAIIVNDITKRKQAEDRLQHLSYHDQLTQLYNRRYFEEELVRLDRKEHYPLMITIADINGLKLINDSFGHSIGDEYIKRVAKVLLKGVRKKDIVCRLAGDEFIILSPNTELETIKNIVSHIKELARNESINSVDISISFGYGAKYSEEESVIDVFKRAEDFMYKKKLVESPSMRGKTIYTIMAALHEKNPREEQHSHRVSELCEKMGLALDLQEDEIKELRTVGMLHDIGKVAIEEGILNKNDKLNENEWEEIKRHPEIGYRILSTVNELSEMAEYVLAHHERWDGRGYPKGLKGEEIPIQSRIIAIADAYDAMISERSYRKALSKKYAINELKQGAGSQFCPYCVNVMIENVLNKEGEGPISTKPS</sequence>
<evidence type="ECO:0000313" key="7">
    <source>
        <dbReference type="EMBL" id="KAB1435711.1"/>
    </source>
</evidence>
<dbReference type="InterPro" id="IPR037522">
    <property type="entry name" value="HD_GYP_dom"/>
</dbReference>
<evidence type="ECO:0000313" key="8">
    <source>
        <dbReference type="Proteomes" id="UP000461768"/>
    </source>
</evidence>
<keyword evidence="8" id="KW-1185">Reference proteome</keyword>
<dbReference type="InterPro" id="IPR035965">
    <property type="entry name" value="PAS-like_dom_sf"/>
</dbReference>
<evidence type="ECO:0000256" key="2">
    <source>
        <dbReference type="SAM" id="Phobius"/>
    </source>
</evidence>
<dbReference type="SUPFAM" id="SSF55785">
    <property type="entry name" value="PYP-like sensor domain (PAS domain)"/>
    <property type="match status" value="1"/>
</dbReference>
<dbReference type="SMART" id="SM00471">
    <property type="entry name" value="HDc"/>
    <property type="match status" value="1"/>
</dbReference>
<dbReference type="Gene3D" id="3.30.70.270">
    <property type="match status" value="1"/>
</dbReference>
<organism evidence="7 8">
    <name type="scientific">Candidatus Galacturonatibacter soehngenii</name>
    <dbReference type="NCBI Taxonomy" id="2307010"/>
    <lineage>
        <taxon>Bacteria</taxon>
        <taxon>Bacillati</taxon>
        <taxon>Bacillota</taxon>
        <taxon>Clostridia</taxon>
        <taxon>Lachnospirales</taxon>
        <taxon>Lachnospiraceae</taxon>
        <taxon>Candidatus Galacturonatibacter</taxon>
    </lineage>
</organism>
<keyword evidence="2" id="KW-1133">Transmembrane helix</keyword>
<reference evidence="7 8" key="2">
    <citation type="submission" date="2020-02" db="EMBL/GenBank/DDBJ databases">
        <title>Candidatus Galacturonibacter soehngenii shows hetero-acetogenic catabolism of galacturonic acid but lacks a canonical carbon monoxide dehydrogenase/acetyl-CoA synthase complex.</title>
        <authorList>
            <person name="Diender M."/>
            <person name="Stouten G.R."/>
            <person name="Petersen J.F."/>
            <person name="Nielsen P.H."/>
            <person name="Dueholm M.S."/>
            <person name="Pronk J.T."/>
            <person name="Van Loosdrecht M.C.M."/>
        </authorList>
    </citation>
    <scope>NUCLEOTIDE SEQUENCE [LARGE SCALE GENOMIC DNA]</scope>
    <source>
        <strain evidence="7">GalUA</strain>
    </source>
</reference>
<accession>A0A7V7UAF4</accession>
<gene>
    <name evidence="7" type="ORF">F7O84_15110</name>
</gene>
<dbReference type="PANTHER" id="PTHR43155">
    <property type="entry name" value="CYCLIC DI-GMP PHOSPHODIESTERASE PA4108-RELATED"/>
    <property type="match status" value="1"/>
</dbReference>
<evidence type="ECO:0000259" key="5">
    <source>
        <dbReference type="PROSITE" id="PS51831"/>
    </source>
</evidence>
<dbReference type="Pfam" id="PF13487">
    <property type="entry name" value="HD_5"/>
    <property type="match status" value="1"/>
</dbReference>
<dbReference type="Gene3D" id="3.30.450.20">
    <property type="entry name" value="PAS domain"/>
    <property type="match status" value="1"/>
</dbReference>
<dbReference type="EMBL" id="WAGX01000007">
    <property type="protein sequence ID" value="KAB1435711.1"/>
    <property type="molecule type" value="Genomic_DNA"/>
</dbReference>
<proteinExistence type="predicted"/>
<dbReference type="SUPFAM" id="SSF55073">
    <property type="entry name" value="Nucleotide cyclase"/>
    <property type="match status" value="1"/>
</dbReference>
<dbReference type="InterPro" id="IPR000160">
    <property type="entry name" value="GGDEF_dom"/>
</dbReference>
<dbReference type="CDD" id="cd00077">
    <property type="entry name" value="HDc"/>
    <property type="match status" value="1"/>
</dbReference>
<feature type="domain" description="HD" evidence="5">
    <location>
        <begin position="430"/>
        <end position="552"/>
    </location>
</feature>
<dbReference type="InterPro" id="IPR000014">
    <property type="entry name" value="PAS"/>
</dbReference>
<dbReference type="AlphaFoldDB" id="A0A7V7UAF4"/>
<dbReference type="SUPFAM" id="SSF109604">
    <property type="entry name" value="HD-domain/PDEase-like"/>
    <property type="match status" value="1"/>
</dbReference>
<evidence type="ECO:0000259" key="6">
    <source>
        <dbReference type="PROSITE" id="PS51832"/>
    </source>
</evidence>
<feature type="transmembrane region" description="Helical" evidence="2">
    <location>
        <begin position="21"/>
        <end position="39"/>
    </location>
</feature>
<dbReference type="InterPro" id="IPR029787">
    <property type="entry name" value="Nucleotide_cyclase"/>
</dbReference>
<dbReference type="OrthoDB" id="9804747at2"/>
<evidence type="ECO:0000259" key="4">
    <source>
        <dbReference type="PROSITE" id="PS50887"/>
    </source>
</evidence>
<dbReference type="PROSITE" id="PS50112">
    <property type="entry name" value="PAS"/>
    <property type="match status" value="1"/>
</dbReference>
<dbReference type="PROSITE" id="PS50887">
    <property type="entry name" value="GGDEF"/>
    <property type="match status" value="1"/>
</dbReference>
<dbReference type="CDD" id="cd01949">
    <property type="entry name" value="GGDEF"/>
    <property type="match status" value="1"/>
</dbReference>
<dbReference type="InterPro" id="IPR003607">
    <property type="entry name" value="HD/PDEase_dom"/>
</dbReference>
<evidence type="ECO:0000259" key="3">
    <source>
        <dbReference type="PROSITE" id="PS50112"/>
    </source>
</evidence>
<feature type="domain" description="HD-GYP" evidence="6">
    <location>
        <begin position="408"/>
        <end position="603"/>
    </location>
</feature>
<dbReference type="NCBIfam" id="TIGR00229">
    <property type="entry name" value="sensory_box"/>
    <property type="match status" value="1"/>
</dbReference>
<feature type="domain" description="GGDEF" evidence="4">
    <location>
        <begin position="287"/>
        <end position="422"/>
    </location>
</feature>
<keyword evidence="1" id="KW-0175">Coiled coil</keyword>
<protein>
    <submittedName>
        <fullName evidence="7">Diguanylate cyclase</fullName>
    </submittedName>
</protein>
<evidence type="ECO:0000256" key="1">
    <source>
        <dbReference type="SAM" id="Coils"/>
    </source>
</evidence>
<dbReference type="Pfam" id="PF00990">
    <property type="entry name" value="GGDEF"/>
    <property type="match status" value="1"/>
</dbReference>
<dbReference type="PANTHER" id="PTHR43155:SF2">
    <property type="entry name" value="CYCLIC DI-GMP PHOSPHODIESTERASE PA4108"/>
    <property type="match status" value="1"/>
</dbReference>
<feature type="transmembrane region" description="Helical" evidence="2">
    <location>
        <begin position="59"/>
        <end position="78"/>
    </location>
</feature>
<dbReference type="NCBIfam" id="TIGR00254">
    <property type="entry name" value="GGDEF"/>
    <property type="match status" value="1"/>
</dbReference>
<dbReference type="SMART" id="SM00267">
    <property type="entry name" value="GGDEF"/>
    <property type="match status" value="1"/>
</dbReference>
<feature type="domain" description="PAS" evidence="3">
    <location>
        <begin position="136"/>
        <end position="211"/>
    </location>
</feature>
<dbReference type="Proteomes" id="UP000461768">
    <property type="component" value="Unassembled WGS sequence"/>
</dbReference>
<dbReference type="PROSITE" id="PS51831">
    <property type="entry name" value="HD"/>
    <property type="match status" value="1"/>
</dbReference>
<dbReference type="Gene3D" id="1.10.3210.10">
    <property type="entry name" value="Hypothetical protein af1432"/>
    <property type="match status" value="1"/>
</dbReference>
<keyword evidence="2" id="KW-0812">Transmembrane</keyword>